<reference evidence="2 3" key="1">
    <citation type="submission" date="2014-03" db="EMBL/GenBank/DDBJ databases">
        <title>Bradyrhizobium valentinum sp. nov., isolated from effective nodules of Lupinus mariae-josephae, a lupine endemic of basic-lime soils in Eastern Spain.</title>
        <authorList>
            <person name="Duran D."/>
            <person name="Rey L."/>
            <person name="Navarro A."/>
            <person name="Busquets A."/>
            <person name="Imperial J."/>
            <person name="Ruiz-Argueso T."/>
        </authorList>
    </citation>
    <scope>NUCLEOTIDE SEQUENCE [LARGE SCALE GENOMIC DNA]</scope>
    <source>
        <strain evidence="2 3">Ro19</strain>
    </source>
</reference>
<feature type="compositionally biased region" description="Pro residues" evidence="1">
    <location>
        <begin position="114"/>
        <end position="126"/>
    </location>
</feature>
<dbReference type="AlphaFoldDB" id="A0A0R3MU62"/>
<feature type="compositionally biased region" description="Polar residues" evidence="1">
    <location>
        <begin position="199"/>
        <end position="211"/>
    </location>
</feature>
<feature type="region of interest" description="Disordered" evidence="1">
    <location>
        <begin position="199"/>
        <end position="275"/>
    </location>
</feature>
<evidence type="ECO:0000256" key="1">
    <source>
        <dbReference type="SAM" id="MobiDB-lite"/>
    </source>
</evidence>
<evidence type="ECO:0000313" key="2">
    <source>
        <dbReference type="EMBL" id="KRR23591.1"/>
    </source>
</evidence>
<dbReference type="Proteomes" id="UP000052023">
    <property type="component" value="Unassembled WGS sequence"/>
</dbReference>
<feature type="compositionally biased region" description="Low complexity" evidence="1">
    <location>
        <begin position="150"/>
        <end position="178"/>
    </location>
</feature>
<gene>
    <name evidence="2" type="ORF">CQ13_06060</name>
</gene>
<organism evidence="2 3">
    <name type="scientific">Bradyrhizobium retamae</name>
    <dbReference type="NCBI Taxonomy" id="1300035"/>
    <lineage>
        <taxon>Bacteria</taxon>
        <taxon>Pseudomonadati</taxon>
        <taxon>Pseudomonadota</taxon>
        <taxon>Alphaproteobacteria</taxon>
        <taxon>Hyphomicrobiales</taxon>
        <taxon>Nitrobacteraceae</taxon>
        <taxon>Bradyrhizobium</taxon>
    </lineage>
</organism>
<comment type="caution">
    <text evidence="2">The sequence shown here is derived from an EMBL/GenBank/DDBJ whole genome shotgun (WGS) entry which is preliminary data.</text>
</comment>
<feature type="region of interest" description="Disordered" evidence="1">
    <location>
        <begin position="108"/>
        <end position="178"/>
    </location>
</feature>
<sequence length="275" mass="29782">MNSTPTPKETEPQDALNARADERLVQAHEQIKRADEQLALLTEQLEKMERDTAHPPSSRPAPQSPEKRPALRTLAALPLAACIIVAALVLQSSYSGGAKQVVAWWAPQPVSTPSLPPEDPPSPAQPAPSTVEVAAAEAAPPQASPPQVSPPQASTLAQAAPPQDASPPTTAAPPEQTQLLQTIARDLANLERTIEQLKANQQQMASDNSKAITELKASQEEMKRALAKVSEQNPPKASAPPTRPAPTLRKPERPPPQARSRPRYPREWIYDDYDW</sequence>
<accession>A0A0R3MU62</accession>
<feature type="compositionally biased region" description="Low complexity" evidence="1">
    <location>
        <begin position="127"/>
        <end position="141"/>
    </location>
</feature>
<keyword evidence="3" id="KW-1185">Reference proteome</keyword>
<evidence type="ECO:0000313" key="3">
    <source>
        <dbReference type="Proteomes" id="UP000052023"/>
    </source>
</evidence>
<dbReference type="EMBL" id="LLYA01000159">
    <property type="protein sequence ID" value="KRR23591.1"/>
    <property type="molecule type" value="Genomic_DNA"/>
</dbReference>
<protein>
    <submittedName>
        <fullName evidence="2">Uncharacterized protein</fullName>
    </submittedName>
</protein>
<proteinExistence type="predicted"/>
<dbReference type="RefSeq" id="WP_057844832.1">
    <property type="nucleotide sequence ID" value="NZ_LLYA01000159.1"/>
</dbReference>
<name>A0A0R3MU62_9BRAD</name>
<feature type="compositionally biased region" description="Basic and acidic residues" evidence="1">
    <location>
        <begin position="44"/>
        <end position="53"/>
    </location>
</feature>
<dbReference type="OrthoDB" id="8230610at2"/>
<feature type="region of interest" description="Disordered" evidence="1">
    <location>
        <begin position="43"/>
        <end position="69"/>
    </location>
</feature>